<evidence type="ECO:0000313" key="3">
    <source>
        <dbReference type="EMBL" id="KAG8430506.1"/>
    </source>
</evidence>
<organism evidence="3 4">
    <name type="scientific">Hymenochirus boettgeri</name>
    <name type="common">Congo dwarf clawed frog</name>
    <dbReference type="NCBI Taxonomy" id="247094"/>
    <lineage>
        <taxon>Eukaryota</taxon>
        <taxon>Metazoa</taxon>
        <taxon>Chordata</taxon>
        <taxon>Craniata</taxon>
        <taxon>Vertebrata</taxon>
        <taxon>Euteleostomi</taxon>
        <taxon>Amphibia</taxon>
        <taxon>Batrachia</taxon>
        <taxon>Anura</taxon>
        <taxon>Pipoidea</taxon>
        <taxon>Pipidae</taxon>
        <taxon>Pipinae</taxon>
        <taxon>Hymenochirus</taxon>
    </lineage>
</organism>
<reference evidence="3" key="1">
    <citation type="thesis" date="2020" institute="ProQuest LLC" country="789 East Eisenhower Parkway, Ann Arbor, MI, USA">
        <title>Comparative Genomics and Chromosome Evolution.</title>
        <authorList>
            <person name="Mudd A.B."/>
        </authorList>
    </citation>
    <scope>NUCLEOTIDE SEQUENCE</scope>
    <source>
        <strain evidence="3">Female2</strain>
        <tissue evidence="3">Blood</tissue>
    </source>
</reference>
<evidence type="ECO:0008006" key="5">
    <source>
        <dbReference type="Google" id="ProtNLM"/>
    </source>
</evidence>
<proteinExistence type="inferred from homology"/>
<protein>
    <recommendedName>
        <fullName evidence="5">Epoxide hydrolase</fullName>
    </recommendedName>
</protein>
<gene>
    <name evidence="3" type="ORF">GDO86_020476</name>
</gene>
<dbReference type="OrthoDB" id="7130006at2759"/>
<comment type="similarity">
    <text evidence="1">Belongs to the peptidase S33 family.</text>
</comment>
<keyword evidence="4" id="KW-1185">Reference proteome</keyword>
<dbReference type="Proteomes" id="UP000812440">
    <property type="component" value="Unassembled WGS sequence"/>
</dbReference>
<dbReference type="EMBL" id="JAACNH010000896">
    <property type="protein sequence ID" value="KAG8430506.1"/>
    <property type="molecule type" value="Genomic_DNA"/>
</dbReference>
<accession>A0A8T2IK30</accession>
<name>A0A8T2IK30_9PIPI</name>
<evidence type="ECO:0000313" key="4">
    <source>
        <dbReference type="Proteomes" id="UP000812440"/>
    </source>
</evidence>
<comment type="caution">
    <text evidence="3">The sequence shown here is derived from an EMBL/GenBank/DDBJ whole genome shotgun (WGS) entry which is preliminary data.</text>
</comment>
<feature type="non-terminal residue" evidence="3">
    <location>
        <position position="108"/>
    </location>
</feature>
<dbReference type="InterPro" id="IPR029058">
    <property type="entry name" value="AB_hydrolase_fold"/>
</dbReference>
<evidence type="ECO:0000256" key="1">
    <source>
        <dbReference type="ARBA" id="ARBA00010088"/>
    </source>
</evidence>
<dbReference type="SUPFAM" id="SSF53474">
    <property type="entry name" value="alpha/beta-Hydrolases"/>
    <property type="match status" value="1"/>
</dbReference>
<dbReference type="GO" id="GO:0019369">
    <property type="term" value="P:arachidonate metabolic process"/>
    <property type="evidence" value="ECO:0007669"/>
    <property type="project" value="TreeGrafter"/>
</dbReference>
<keyword evidence="2" id="KW-0378">Hydrolase</keyword>
<evidence type="ECO:0000256" key="2">
    <source>
        <dbReference type="ARBA" id="ARBA00022801"/>
    </source>
</evidence>
<dbReference type="PANTHER" id="PTHR21661">
    <property type="entry name" value="EPOXIDE HYDROLASE 1-RELATED"/>
    <property type="match status" value="1"/>
</dbReference>
<dbReference type="GO" id="GO:0004301">
    <property type="term" value="F:epoxide hydrolase activity"/>
    <property type="evidence" value="ECO:0007669"/>
    <property type="project" value="TreeGrafter"/>
</dbReference>
<dbReference type="AlphaFoldDB" id="A0A8T2IK30"/>
<dbReference type="Gene3D" id="3.40.50.1820">
    <property type="entry name" value="alpha/beta hydrolase"/>
    <property type="match status" value="1"/>
</dbReference>
<sequence>NLPCRTLVLSFLKPSNEVLGDKRTLCLSLGSALNDSPAGLAAYILEKFSTWTNPEFRALEDGGLGRKYSMDDLLTNIMIYWLTGSITSSMRFYKENFARDFQSSPIVK</sequence>
<dbReference type="PANTHER" id="PTHR21661:SF78">
    <property type="entry name" value="EPOXIDE HYDROLASE 1"/>
    <property type="match status" value="1"/>
</dbReference>
<dbReference type="GO" id="GO:0097176">
    <property type="term" value="P:epoxide metabolic process"/>
    <property type="evidence" value="ECO:0007669"/>
    <property type="project" value="TreeGrafter"/>
</dbReference>